<keyword evidence="2" id="KW-1185">Reference proteome</keyword>
<proteinExistence type="predicted"/>
<sequence length="202" mass="23336">MAKCAHLDRLAADVEHGETLEAPRHWPLVFLDLDDVVAVNEHYGGLDALDAIRGKRIDADLVFERLWSPMAREILVDLHARHQGHLRWVISSTWRLNFTRAQLQEVMRRSGLACVADGIEPKERWSTPHFPGLTRCHEVLDWLRKHHRGEPYVILDDVYSWGRSAYIAPGVEVPRTRLVLCEEWIGLQLRHWPRIVAALSKP</sequence>
<evidence type="ECO:0000313" key="2">
    <source>
        <dbReference type="Proteomes" id="UP000430120"/>
    </source>
</evidence>
<dbReference type="AlphaFoldDB" id="A0A643FFR6"/>
<evidence type="ECO:0008006" key="3">
    <source>
        <dbReference type="Google" id="ProtNLM"/>
    </source>
</evidence>
<gene>
    <name evidence="1" type="ORF">F7Q92_05455</name>
</gene>
<reference evidence="1 2" key="1">
    <citation type="submission" date="2019-09" db="EMBL/GenBank/DDBJ databases">
        <title>Draft genome sequences of 48 bacterial type strains from the CCUG.</title>
        <authorList>
            <person name="Tunovic T."/>
            <person name="Pineiro-Iglesias B."/>
            <person name="Unosson C."/>
            <person name="Inganas E."/>
            <person name="Ohlen M."/>
            <person name="Cardew S."/>
            <person name="Jensie-Markopoulos S."/>
            <person name="Salva-Serra F."/>
            <person name="Jaen-Luchoro D."/>
            <person name="Karlsson R."/>
            <person name="Svensson-Stadler L."/>
            <person name="Chun J."/>
            <person name="Moore E."/>
        </authorList>
    </citation>
    <scope>NUCLEOTIDE SEQUENCE [LARGE SCALE GENOMIC DNA]</scope>
    <source>
        <strain evidence="1 2">CCUG 30977</strain>
    </source>
</reference>
<dbReference type="Pfam" id="PF18143">
    <property type="entry name" value="HAD_SAK_2"/>
    <property type="match status" value="1"/>
</dbReference>
<protein>
    <recommendedName>
        <fullName evidence="3">HAD family hydrolase</fullName>
    </recommendedName>
</protein>
<dbReference type="Proteomes" id="UP000430120">
    <property type="component" value="Unassembled WGS sequence"/>
</dbReference>
<organism evidence="1 2">
    <name type="scientific">Ideonella dechloratans</name>
    <dbReference type="NCBI Taxonomy" id="36863"/>
    <lineage>
        <taxon>Bacteria</taxon>
        <taxon>Pseudomonadati</taxon>
        <taxon>Pseudomonadota</taxon>
        <taxon>Betaproteobacteria</taxon>
        <taxon>Burkholderiales</taxon>
        <taxon>Sphaerotilaceae</taxon>
        <taxon>Ideonella</taxon>
    </lineage>
</organism>
<accession>A0A643FFR6</accession>
<dbReference type="EMBL" id="VZPB01000009">
    <property type="protein sequence ID" value="KAB0583921.1"/>
    <property type="molecule type" value="Genomic_DNA"/>
</dbReference>
<dbReference type="RefSeq" id="WP_151123179.1">
    <property type="nucleotide sequence ID" value="NZ_CP088082.1"/>
</dbReference>
<comment type="caution">
    <text evidence="1">The sequence shown here is derived from an EMBL/GenBank/DDBJ whole genome shotgun (WGS) entry which is preliminary data.</text>
</comment>
<name>A0A643FFR6_IDEDE</name>
<dbReference type="OrthoDB" id="8811599at2"/>
<evidence type="ECO:0000313" key="1">
    <source>
        <dbReference type="EMBL" id="KAB0583921.1"/>
    </source>
</evidence>